<feature type="binding site" evidence="9 10">
    <location>
        <begin position="19"/>
        <end position="21"/>
    </location>
    <ligand>
        <name>substrate</name>
    </ligand>
</feature>
<comment type="pathway">
    <text evidence="9">Carbohydrate degradation; glycolysis; pyruvate from D-glyceraldehyde 3-phosphate: step 2/5.</text>
</comment>
<comment type="similarity">
    <text evidence="2 9 12">Belongs to the phosphoglycerate kinase family.</text>
</comment>
<feature type="binding site" evidence="10">
    <location>
        <position position="154"/>
    </location>
    <ligand>
        <name>(2R)-3-phosphoglycerate</name>
        <dbReference type="ChEBI" id="CHEBI:58272"/>
    </ligand>
</feature>
<keyword evidence="9" id="KW-0324">Glycolysis</keyword>
<dbReference type="PROSITE" id="PS00111">
    <property type="entry name" value="PGLYCERATE_KINASE"/>
    <property type="match status" value="1"/>
</dbReference>
<dbReference type="GO" id="GO:0004618">
    <property type="term" value="F:phosphoglycerate kinase activity"/>
    <property type="evidence" value="ECO:0007669"/>
    <property type="project" value="UniProtKB-UniRule"/>
</dbReference>
<dbReference type="PANTHER" id="PTHR11406:SF23">
    <property type="entry name" value="PHOSPHOGLYCERATE KINASE 1, CHLOROPLASTIC-RELATED"/>
    <property type="match status" value="1"/>
</dbReference>
<dbReference type="Proteomes" id="UP000236755">
    <property type="component" value="Unassembled WGS sequence"/>
</dbReference>
<dbReference type="PRINTS" id="PR00477">
    <property type="entry name" value="PHGLYCKINASE"/>
</dbReference>
<organism evidence="13 14">
    <name type="scientific">Haloplanus vescus</name>
    <dbReference type="NCBI Taxonomy" id="555874"/>
    <lineage>
        <taxon>Archaea</taxon>
        <taxon>Methanobacteriati</taxon>
        <taxon>Methanobacteriota</taxon>
        <taxon>Stenosarchaea group</taxon>
        <taxon>Halobacteria</taxon>
        <taxon>Halobacteriales</taxon>
        <taxon>Haloferacaceae</taxon>
        <taxon>Haloplanus</taxon>
    </lineage>
</organism>
<evidence type="ECO:0000256" key="3">
    <source>
        <dbReference type="ARBA" id="ARBA00013061"/>
    </source>
</evidence>
<keyword evidence="7 9" id="KW-0418">Kinase</keyword>
<dbReference type="HAMAP" id="MF_00145">
    <property type="entry name" value="Phosphoglyc_kinase"/>
    <property type="match status" value="1"/>
</dbReference>
<dbReference type="InterPro" id="IPR015911">
    <property type="entry name" value="Phosphoglycerate_kinase_CS"/>
</dbReference>
<dbReference type="STRING" id="555874.SAMN04488065_2401"/>
<comment type="subcellular location">
    <subcellularLocation>
        <location evidence="9">Cytoplasm</location>
    </subcellularLocation>
</comment>
<evidence type="ECO:0000256" key="7">
    <source>
        <dbReference type="ARBA" id="ARBA00022777"/>
    </source>
</evidence>
<evidence type="ECO:0000256" key="12">
    <source>
        <dbReference type="RuleBase" id="RU000532"/>
    </source>
</evidence>
<dbReference type="PIRSF" id="PIRSF000724">
    <property type="entry name" value="Pgk"/>
    <property type="match status" value="1"/>
</dbReference>
<evidence type="ECO:0000313" key="14">
    <source>
        <dbReference type="Proteomes" id="UP000236755"/>
    </source>
</evidence>
<name>A0A1H3ZJF5_9EURY</name>
<comment type="subunit">
    <text evidence="9">Monomer.</text>
</comment>
<keyword evidence="14" id="KW-1185">Reference proteome</keyword>
<dbReference type="PANTHER" id="PTHR11406">
    <property type="entry name" value="PHOSPHOGLYCERATE KINASE"/>
    <property type="match status" value="1"/>
</dbReference>
<feature type="binding site" evidence="9">
    <location>
        <position position="154"/>
    </location>
    <ligand>
        <name>substrate</name>
    </ligand>
</feature>
<feature type="binding site" evidence="9 10">
    <location>
        <begin position="57"/>
        <end position="60"/>
    </location>
    <ligand>
        <name>substrate</name>
    </ligand>
</feature>
<evidence type="ECO:0000256" key="2">
    <source>
        <dbReference type="ARBA" id="ARBA00008982"/>
    </source>
</evidence>
<evidence type="ECO:0000256" key="6">
    <source>
        <dbReference type="ARBA" id="ARBA00022741"/>
    </source>
</evidence>
<accession>A0A1H3ZJF5</accession>
<evidence type="ECO:0000256" key="4">
    <source>
        <dbReference type="ARBA" id="ARBA00016471"/>
    </source>
</evidence>
<dbReference type="OrthoDB" id="6575at2157"/>
<feature type="binding site" evidence="9 11">
    <location>
        <begin position="356"/>
        <end position="359"/>
    </location>
    <ligand>
        <name>ATP</name>
        <dbReference type="ChEBI" id="CHEBI:30616"/>
    </ligand>
</feature>
<dbReference type="Gene3D" id="3.40.50.1260">
    <property type="entry name" value="Phosphoglycerate kinase, N-terminal domain"/>
    <property type="match status" value="2"/>
</dbReference>
<dbReference type="GO" id="GO:0043531">
    <property type="term" value="F:ADP binding"/>
    <property type="evidence" value="ECO:0007669"/>
    <property type="project" value="TreeGrafter"/>
</dbReference>
<evidence type="ECO:0000256" key="10">
    <source>
        <dbReference type="PIRSR" id="PIRSR000724-1"/>
    </source>
</evidence>
<dbReference type="InterPro" id="IPR015824">
    <property type="entry name" value="Phosphoglycerate_kinase_N"/>
</dbReference>
<comment type="catalytic activity">
    <reaction evidence="1 9 12">
        <text>(2R)-3-phosphoglycerate + ATP = (2R)-3-phospho-glyceroyl phosphate + ADP</text>
        <dbReference type="Rhea" id="RHEA:14801"/>
        <dbReference type="ChEBI" id="CHEBI:30616"/>
        <dbReference type="ChEBI" id="CHEBI:57604"/>
        <dbReference type="ChEBI" id="CHEBI:58272"/>
        <dbReference type="ChEBI" id="CHEBI:456216"/>
        <dbReference type="EC" id="2.7.2.3"/>
    </reaction>
</comment>
<evidence type="ECO:0000256" key="9">
    <source>
        <dbReference type="HAMAP-Rule" id="MF_00145"/>
    </source>
</evidence>
<dbReference type="GO" id="GO:0006096">
    <property type="term" value="P:glycolytic process"/>
    <property type="evidence" value="ECO:0007669"/>
    <property type="project" value="UniProtKB-UniRule"/>
</dbReference>
<comment type="caution">
    <text evidence="9">Lacks conserved residue(s) required for the propagation of feature annotation.</text>
</comment>
<dbReference type="SUPFAM" id="SSF53748">
    <property type="entry name" value="Phosphoglycerate kinase"/>
    <property type="match status" value="1"/>
</dbReference>
<dbReference type="AlphaFoldDB" id="A0A1H3ZJF5"/>
<evidence type="ECO:0000256" key="1">
    <source>
        <dbReference type="ARBA" id="ARBA00000642"/>
    </source>
</evidence>
<dbReference type="FunFam" id="3.40.50.1260:FF:000006">
    <property type="entry name" value="Phosphoglycerate kinase"/>
    <property type="match status" value="1"/>
</dbReference>
<keyword evidence="9" id="KW-0963">Cytoplasm</keyword>
<keyword evidence="6 9" id="KW-0547">Nucleotide-binding</keyword>
<reference evidence="13 14" key="1">
    <citation type="submission" date="2016-10" db="EMBL/GenBank/DDBJ databases">
        <authorList>
            <person name="de Groot N.N."/>
        </authorList>
    </citation>
    <scope>NUCLEOTIDE SEQUENCE [LARGE SCALE GENOMIC DNA]</scope>
    <source>
        <strain evidence="13 14">CGMCC 1.8712</strain>
    </source>
</reference>
<evidence type="ECO:0000256" key="8">
    <source>
        <dbReference type="ARBA" id="ARBA00022840"/>
    </source>
</evidence>
<dbReference type="RefSeq" id="WP_092635256.1">
    <property type="nucleotide sequence ID" value="NZ_FNQT01000003.1"/>
</dbReference>
<keyword evidence="5 9" id="KW-0808">Transferase</keyword>
<feature type="binding site" evidence="9 11">
    <location>
        <position position="330"/>
    </location>
    <ligand>
        <name>ATP</name>
        <dbReference type="ChEBI" id="CHEBI:30616"/>
    </ligand>
</feature>
<dbReference type="InterPro" id="IPR036043">
    <property type="entry name" value="Phosphoglycerate_kinase_sf"/>
</dbReference>
<dbReference type="InterPro" id="IPR001576">
    <property type="entry name" value="Phosphoglycerate_kinase"/>
</dbReference>
<keyword evidence="8 9" id="KW-0067">ATP-binding</keyword>
<sequence length="411" mass="44982">MFKTLDELGSGNRVLVRLDLNSPVEDGIVKDNRRFARHARTVRELVEDGHRVVVMAHQGRPGRDSFVSLDQHADLLAEYVETPVGFVDDVHGDEAVDAIRGLDAGEILLLENVRMSDDELPEKPAEEHADSEFVQTLAPEFDCYINDAYSAAHRSHASLVGFPLVLPAYAGRVMEAEYEANTSIASREFDGQVTMVLGGAKATDVIDVMSALDEAIDHYLLGGIVGELFLRAAGYDVGYDVGGTELYDHQWEQNEERIRELLAERSDRITLPFDLAYEDAADERAEFPVTDDVEKDFPLLDVGSTTVERYGEVIEDSAAVFVKGALGVFEDERFSTGTVGVLETIATTDCFSVIGGGDTSRAIELYGLDEEYFSHVSIAGGAYVRALTGQSLPGVDALTRSCERVESSVDQ</sequence>
<evidence type="ECO:0000256" key="11">
    <source>
        <dbReference type="PIRSR" id="PIRSR000724-2"/>
    </source>
</evidence>
<dbReference type="EMBL" id="FNQT01000003">
    <property type="protein sequence ID" value="SEA23909.1"/>
    <property type="molecule type" value="Genomic_DNA"/>
</dbReference>
<gene>
    <name evidence="9" type="primary">pgk</name>
    <name evidence="13" type="ORF">SAMN04488065_2401</name>
</gene>
<feature type="binding site" evidence="10">
    <location>
        <position position="34"/>
    </location>
    <ligand>
        <name>(2R)-3-phosphoglycerate</name>
        <dbReference type="ChEBI" id="CHEBI:58272"/>
    </ligand>
</feature>
<dbReference type="GO" id="GO:0006094">
    <property type="term" value="P:gluconeogenesis"/>
    <property type="evidence" value="ECO:0007669"/>
    <property type="project" value="TreeGrafter"/>
</dbReference>
<proteinExistence type="inferred from homology"/>
<evidence type="ECO:0000313" key="13">
    <source>
        <dbReference type="EMBL" id="SEA23909.1"/>
    </source>
</evidence>
<feature type="binding site" evidence="9">
    <location>
        <position position="34"/>
    </location>
    <ligand>
        <name>substrate</name>
    </ligand>
</feature>
<dbReference type="GO" id="GO:0005524">
    <property type="term" value="F:ATP binding"/>
    <property type="evidence" value="ECO:0007669"/>
    <property type="project" value="UniProtKB-KW"/>
</dbReference>
<dbReference type="EC" id="2.7.2.3" evidence="3 9"/>
<dbReference type="GO" id="GO:0005829">
    <property type="term" value="C:cytosol"/>
    <property type="evidence" value="ECO:0007669"/>
    <property type="project" value="TreeGrafter"/>
</dbReference>
<feature type="binding site" evidence="9">
    <location>
        <position position="114"/>
    </location>
    <ligand>
        <name>substrate</name>
    </ligand>
</feature>
<evidence type="ECO:0000256" key="5">
    <source>
        <dbReference type="ARBA" id="ARBA00022679"/>
    </source>
</evidence>
<dbReference type="UniPathway" id="UPA00109">
    <property type="reaction ID" value="UER00185"/>
</dbReference>
<dbReference type="Pfam" id="PF00162">
    <property type="entry name" value="PGK"/>
    <property type="match status" value="1"/>
</dbReference>
<feature type="binding site" evidence="10">
    <location>
        <position position="114"/>
    </location>
    <ligand>
        <name>(2R)-3-phosphoglycerate</name>
        <dbReference type="ChEBI" id="CHEBI:58272"/>
    </ligand>
</feature>
<protein>
    <recommendedName>
        <fullName evidence="4 9">Phosphoglycerate kinase</fullName>
        <ecNumber evidence="3 9">2.7.2.3</ecNumber>
    </recommendedName>
</protein>